<comment type="caution">
    <text evidence="2">The sequence shown here is derived from an EMBL/GenBank/DDBJ whole genome shotgun (WGS) entry which is preliminary data.</text>
</comment>
<dbReference type="RefSeq" id="WP_183362615.1">
    <property type="nucleotide sequence ID" value="NZ_BLXZ01000008.1"/>
</dbReference>
<evidence type="ECO:0000259" key="1">
    <source>
        <dbReference type="Pfam" id="PF09994"/>
    </source>
</evidence>
<keyword evidence="3" id="KW-1185">Reference proteome</keyword>
<dbReference type="InterPro" id="IPR018712">
    <property type="entry name" value="Tle1-like_cat"/>
</dbReference>
<dbReference type="EMBL" id="BLXZ01000008">
    <property type="protein sequence ID" value="GFO70025.1"/>
    <property type="molecule type" value="Genomic_DNA"/>
</dbReference>
<proteinExistence type="predicted"/>
<dbReference type="Proteomes" id="UP000587586">
    <property type="component" value="Unassembled WGS sequence"/>
</dbReference>
<evidence type="ECO:0000313" key="2">
    <source>
        <dbReference type="EMBL" id="GFO70025.1"/>
    </source>
</evidence>
<protein>
    <recommendedName>
        <fullName evidence="1">T6SS Phospholipase effector Tle1-like catalytic domain-containing protein</fullName>
    </recommendedName>
</protein>
<sequence length="433" mass="48363">MTGTASKVEYSGNSNEAGSPCYYCQKQIGAATARVKIRVALFFDGTLNNRTNTGLGEKGINRGASYENALTNVAILELYYRKDPEYDHSLSIYIEGIGTEDDEADSSITAGTGLGSRGILGKVEKAITRVMKEINQLLKNDRDINCLHLDCFGFSRGAAAARSFIHSALLGKQSNLKLKLKSCGHVVHEIKVKFIGLFDTVASYGFNPSNDTRELNLDAIKYAEDVVQLAAAEEHRKHYPLTNISSSPHGKELYLPGAHSDIGGGYVDNEDENEYLIMFILRKNALSVSDKVALIRERDWLLATGWYYKDEIQEDELWNSVKATRKAISNKYHRIPLKMMAKFAANKGLNFSSKLITKYFIPTPLLEIDALINNSPLSSPEDWLNLNSDTIKTVRHDYLHFSARFGCILGCNDPQFTHEDLVFGHRKREVFDG</sequence>
<accession>A0A6V8NBM9</accession>
<reference evidence="3" key="1">
    <citation type="submission" date="2020-06" db="EMBL/GenBank/DDBJ databases">
        <title>Draft genomic sequecing of Geomonas sp. Red745.</title>
        <authorList>
            <person name="Itoh H."/>
            <person name="Xu Z.X."/>
            <person name="Ushijima N."/>
            <person name="Masuda Y."/>
            <person name="Shiratori Y."/>
            <person name="Senoo K."/>
        </authorList>
    </citation>
    <scope>NUCLEOTIDE SEQUENCE [LARGE SCALE GENOMIC DNA]</scope>
    <source>
        <strain evidence="3">Red745</strain>
    </source>
</reference>
<feature type="domain" description="T6SS Phospholipase effector Tle1-like catalytic" evidence="1">
    <location>
        <begin position="186"/>
        <end position="272"/>
    </location>
</feature>
<organism evidence="2 3">
    <name type="scientific">Geomonas limicola</name>
    <dbReference type="NCBI Taxonomy" id="2740186"/>
    <lineage>
        <taxon>Bacteria</taxon>
        <taxon>Pseudomonadati</taxon>
        <taxon>Thermodesulfobacteriota</taxon>
        <taxon>Desulfuromonadia</taxon>
        <taxon>Geobacterales</taxon>
        <taxon>Geobacteraceae</taxon>
        <taxon>Geomonas</taxon>
    </lineage>
</organism>
<evidence type="ECO:0000313" key="3">
    <source>
        <dbReference type="Proteomes" id="UP000587586"/>
    </source>
</evidence>
<dbReference type="PANTHER" id="PTHR33840:SF1">
    <property type="entry name" value="TLE1 PHOSPHOLIPASE DOMAIN-CONTAINING PROTEIN"/>
    <property type="match status" value="1"/>
</dbReference>
<dbReference type="PANTHER" id="PTHR33840">
    <property type="match status" value="1"/>
</dbReference>
<gene>
    <name evidence="2" type="ORF">GMLC_36040</name>
</gene>
<name>A0A6V8NBM9_9BACT</name>
<dbReference type="Pfam" id="PF09994">
    <property type="entry name" value="T6SS_Tle1-like_cat"/>
    <property type="match status" value="1"/>
</dbReference>
<dbReference type="AlphaFoldDB" id="A0A6V8NBM9"/>